<accession>A0A0K0D1V8</accession>
<reference evidence="1" key="1">
    <citation type="submission" date="2012-09" db="EMBL/GenBank/DDBJ databases">
        <authorList>
            <person name="Martin A.A."/>
        </authorList>
    </citation>
    <scope>NUCLEOTIDE SEQUENCE</scope>
</reference>
<evidence type="ECO:0000313" key="1">
    <source>
        <dbReference type="Proteomes" id="UP000035642"/>
    </source>
</evidence>
<organism evidence="1 2">
    <name type="scientific">Angiostrongylus cantonensis</name>
    <name type="common">Rat lungworm</name>
    <dbReference type="NCBI Taxonomy" id="6313"/>
    <lineage>
        <taxon>Eukaryota</taxon>
        <taxon>Metazoa</taxon>
        <taxon>Ecdysozoa</taxon>
        <taxon>Nematoda</taxon>
        <taxon>Chromadorea</taxon>
        <taxon>Rhabditida</taxon>
        <taxon>Rhabditina</taxon>
        <taxon>Rhabditomorpha</taxon>
        <taxon>Strongyloidea</taxon>
        <taxon>Metastrongylidae</taxon>
        <taxon>Angiostrongylus</taxon>
    </lineage>
</organism>
<reference evidence="2" key="2">
    <citation type="submission" date="2017-02" db="UniProtKB">
        <authorList>
            <consortium name="WormBaseParasite"/>
        </authorList>
    </citation>
    <scope>IDENTIFICATION</scope>
</reference>
<evidence type="ECO:0000313" key="2">
    <source>
        <dbReference type="WBParaSite" id="ACAC_0000405301-mRNA-1"/>
    </source>
</evidence>
<dbReference type="Proteomes" id="UP000035642">
    <property type="component" value="Unassembled WGS sequence"/>
</dbReference>
<dbReference type="WBParaSite" id="ACAC_0000405301-mRNA-1">
    <property type="protein sequence ID" value="ACAC_0000405301-mRNA-1"/>
    <property type="gene ID" value="ACAC_0000405301"/>
</dbReference>
<protein>
    <submittedName>
        <fullName evidence="2">Reverse transcriptase domain-containing protein</fullName>
    </submittedName>
</protein>
<keyword evidence="1" id="KW-1185">Reference proteome</keyword>
<dbReference type="AlphaFoldDB" id="A0A0K0D1V8"/>
<proteinExistence type="predicted"/>
<sequence>MALLPVDAVGAAVCWRPPYADSTDAVDNPTSVDVTEHGKLRVRESERRLSQESLEPIRNYGIARAAGNRELTSELAEQCRQAIKEDLKERRAAVMVEDAEAGKSTRKAHRSFANYETEMIALRRPNGTVTASRKAMEKIIYEYYSDLFDSHVYPPSYKIREDGYVVPAVLHSEIRHAISSVKNRTAPGPDRIRSEHLKNVPPVLVSTPARLFTCYLSECK</sequence>
<name>A0A0K0D1V8_ANGCA</name>